<protein>
    <submittedName>
        <fullName evidence="7">Citrate lyase beta chain</fullName>
    </submittedName>
</protein>
<keyword evidence="3 5" id="KW-0460">Magnesium</keyword>
<accession>A0A0C2I2T7</accession>
<reference evidence="7 8" key="1">
    <citation type="submission" date="2015-01" db="EMBL/GenBank/DDBJ databases">
        <title>Complete genome of Pseudomonas batumici UCM B-321 producer of the batumin antibiotic with strong antistaphilococcal and potential anticancer activity.</title>
        <authorList>
            <person name="Klochko V.V."/>
            <person name="Zelena L.B."/>
            <person name="Elena K.A."/>
            <person name="Reva O.N."/>
        </authorList>
    </citation>
    <scope>NUCLEOTIDE SEQUENCE [LARGE SCALE GENOMIC DNA]</scope>
    <source>
        <strain evidence="7 8">UCM B-321</strain>
    </source>
</reference>
<dbReference type="STRING" id="226910.UCMB321_2667"/>
<dbReference type="RefSeq" id="WP_052451175.1">
    <property type="nucleotide sequence ID" value="NZ_JXDG01000035.1"/>
</dbReference>
<feature type="binding site" evidence="5">
    <location>
        <position position="135"/>
    </location>
    <ligand>
        <name>Mg(2+)</name>
        <dbReference type="ChEBI" id="CHEBI:18420"/>
    </ligand>
</feature>
<feature type="binding site" evidence="4">
    <location>
        <position position="75"/>
    </location>
    <ligand>
        <name>substrate</name>
    </ligand>
</feature>
<comment type="cofactor">
    <cofactor evidence="1">
        <name>Mg(2+)</name>
        <dbReference type="ChEBI" id="CHEBI:18420"/>
    </cofactor>
</comment>
<comment type="caution">
    <text evidence="7">The sequence shown here is derived from an EMBL/GenBank/DDBJ whole genome shotgun (WGS) entry which is preliminary data.</text>
</comment>
<dbReference type="PATRIC" id="fig|226910.6.peg.2657"/>
<dbReference type="OrthoDB" id="348111at2"/>
<evidence type="ECO:0000256" key="3">
    <source>
        <dbReference type="ARBA" id="ARBA00022842"/>
    </source>
</evidence>
<organism evidence="7 8">
    <name type="scientific">Pseudomonas batumici</name>
    <dbReference type="NCBI Taxonomy" id="226910"/>
    <lineage>
        <taxon>Bacteria</taxon>
        <taxon>Pseudomonadati</taxon>
        <taxon>Pseudomonadota</taxon>
        <taxon>Gammaproteobacteria</taxon>
        <taxon>Pseudomonadales</taxon>
        <taxon>Pseudomonadaceae</taxon>
        <taxon>Pseudomonas</taxon>
    </lineage>
</organism>
<keyword evidence="8" id="KW-1185">Reference proteome</keyword>
<feature type="domain" description="HpcH/HpaI aldolase/citrate lyase" evidence="6">
    <location>
        <begin position="16"/>
        <end position="228"/>
    </location>
</feature>
<keyword evidence="7" id="KW-0456">Lyase</keyword>
<proteinExistence type="predicted"/>
<evidence type="ECO:0000256" key="2">
    <source>
        <dbReference type="ARBA" id="ARBA00022723"/>
    </source>
</evidence>
<dbReference type="InterPro" id="IPR005000">
    <property type="entry name" value="Aldolase/citrate-lyase_domain"/>
</dbReference>
<dbReference type="AlphaFoldDB" id="A0A0C2I2T7"/>
<evidence type="ECO:0000256" key="1">
    <source>
        <dbReference type="ARBA" id="ARBA00001946"/>
    </source>
</evidence>
<sequence length="243" mass="26824">MTTDRLSTTATLPISYLFVPGNRPERFAKAVDARPDAIILDLEDAVHPDSKAASRAAIWVWQEKTPFTGCQRYIRLNDVNSRFFAQDMTWLGDMRYPERCAGIFLPKAECPETLSRVVERLRAWNPDLQIVAIIETAKGLQQVEAIAGIPGVTRLAFGSLDFSQDIDCRQIPEAFLFARNRIVLASRAACLPAPIDGVTPALSDMAVVARESHDARALGFGAKLCIHPAQLDTVQRAFLPDAC</sequence>
<evidence type="ECO:0000256" key="5">
    <source>
        <dbReference type="PIRSR" id="PIRSR015582-2"/>
    </source>
</evidence>
<evidence type="ECO:0000313" key="8">
    <source>
        <dbReference type="Proteomes" id="UP000031535"/>
    </source>
</evidence>
<evidence type="ECO:0000256" key="4">
    <source>
        <dbReference type="PIRSR" id="PIRSR015582-1"/>
    </source>
</evidence>
<dbReference type="EMBL" id="JXDG01000035">
    <property type="protein sequence ID" value="KIH83541.1"/>
    <property type="molecule type" value="Genomic_DNA"/>
</dbReference>
<feature type="binding site" evidence="5">
    <location>
        <position position="161"/>
    </location>
    <ligand>
        <name>Mg(2+)</name>
        <dbReference type="ChEBI" id="CHEBI:18420"/>
    </ligand>
</feature>
<keyword evidence="2 5" id="KW-0479">Metal-binding</keyword>
<feature type="binding site" evidence="4">
    <location>
        <position position="135"/>
    </location>
    <ligand>
        <name>substrate</name>
    </ligand>
</feature>
<dbReference type="GO" id="GO:0006107">
    <property type="term" value="P:oxaloacetate metabolic process"/>
    <property type="evidence" value="ECO:0007669"/>
    <property type="project" value="TreeGrafter"/>
</dbReference>
<dbReference type="GO" id="GO:0016829">
    <property type="term" value="F:lyase activity"/>
    <property type="evidence" value="ECO:0007669"/>
    <property type="project" value="UniProtKB-KW"/>
</dbReference>
<dbReference type="InterPro" id="IPR011206">
    <property type="entry name" value="Citrate_lyase_beta/mcl1/mcl2"/>
</dbReference>
<dbReference type="Pfam" id="PF03328">
    <property type="entry name" value="HpcH_HpaI"/>
    <property type="match status" value="1"/>
</dbReference>
<dbReference type="GO" id="GO:0000287">
    <property type="term" value="F:magnesium ion binding"/>
    <property type="evidence" value="ECO:0007669"/>
    <property type="project" value="TreeGrafter"/>
</dbReference>
<name>A0A0C2I2T7_9PSED</name>
<dbReference type="Gene3D" id="3.20.20.60">
    <property type="entry name" value="Phosphoenolpyruvate-binding domains"/>
    <property type="match status" value="1"/>
</dbReference>
<dbReference type="PIRSF" id="PIRSF015582">
    <property type="entry name" value="Cit_lyase_B"/>
    <property type="match status" value="1"/>
</dbReference>
<evidence type="ECO:0000259" key="6">
    <source>
        <dbReference type="Pfam" id="PF03328"/>
    </source>
</evidence>
<evidence type="ECO:0000313" key="7">
    <source>
        <dbReference type="EMBL" id="KIH83541.1"/>
    </source>
</evidence>
<dbReference type="InterPro" id="IPR015813">
    <property type="entry name" value="Pyrv/PenolPyrv_kinase-like_dom"/>
</dbReference>
<dbReference type="PANTHER" id="PTHR32308:SF10">
    <property type="entry name" value="CITRATE LYASE SUBUNIT BETA"/>
    <property type="match status" value="1"/>
</dbReference>
<dbReference type="InterPro" id="IPR040442">
    <property type="entry name" value="Pyrv_kinase-like_dom_sf"/>
</dbReference>
<dbReference type="Proteomes" id="UP000031535">
    <property type="component" value="Unassembled WGS sequence"/>
</dbReference>
<dbReference type="PANTHER" id="PTHR32308">
    <property type="entry name" value="LYASE BETA SUBUNIT, PUTATIVE (AFU_ORTHOLOGUE AFUA_4G13030)-RELATED"/>
    <property type="match status" value="1"/>
</dbReference>
<gene>
    <name evidence="7" type="ORF">UCMB321_2667</name>
</gene>
<dbReference type="SUPFAM" id="SSF51621">
    <property type="entry name" value="Phosphoenolpyruvate/pyruvate domain"/>
    <property type="match status" value="1"/>
</dbReference>